<dbReference type="InterPro" id="IPR003594">
    <property type="entry name" value="HATPase_dom"/>
</dbReference>
<dbReference type="SUPFAM" id="SSF55874">
    <property type="entry name" value="ATPase domain of HSP90 chaperone/DNA topoisomerase II/histidine kinase"/>
    <property type="match status" value="1"/>
</dbReference>
<evidence type="ECO:0000313" key="2">
    <source>
        <dbReference type="EMBL" id="SPF53323.1"/>
    </source>
</evidence>
<protein>
    <submittedName>
        <fullName evidence="2">Sensory box protein</fullName>
    </submittedName>
</protein>
<reference evidence="3" key="1">
    <citation type="submission" date="2018-02" db="EMBL/GenBank/DDBJ databases">
        <authorList>
            <person name="Hausmann B."/>
        </authorList>
    </citation>
    <scope>NUCLEOTIDE SEQUENCE [LARGE SCALE GENOMIC DNA]</scope>
    <source>
        <strain evidence="3">Peat soil MAG SbF1</strain>
    </source>
</reference>
<dbReference type="InterPro" id="IPR036890">
    <property type="entry name" value="HATPase_C_sf"/>
</dbReference>
<sequence>MIIKNDEELQRAQIIISEFLARNSPIHAPVLEVAVNEAMNNGFHTYGQINLKLKRMGRKLIIRVKDDGQGFYAEAINAQQKTDMIEEEFGQMLEAEAGRGILLMKLFCDKVIYNAKGNEVLLMKKVS</sequence>
<dbReference type="Proteomes" id="UP000238916">
    <property type="component" value="Unassembled WGS sequence"/>
</dbReference>
<evidence type="ECO:0000313" key="3">
    <source>
        <dbReference type="Proteomes" id="UP000238916"/>
    </source>
</evidence>
<gene>
    <name evidence="2" type="ORF">SBF1_6550003</name>
</gene>
<dbReference type="CDD" id="cd16936">
    <property type="entry name" value="HATPase_RsbW-like"/>
    <property type="match status" value="1"/>
</dbReference>
<evidence type="ECO:0000259" key="1">
    <source>
        <dbReference type="Pfam" id="PF13581"/>
    </source>
</evidence>
<dbReference type="Pfam" id="PF13581">
    <property type="entry name" value="HATPase_c_2"/>
    <property type="match status" value="1"/>
</dbReference>
<dbReference type="Gene3D" id="3.30.565.10">
    <property type="entry name" value="Histidine kinase-like ATPase, C-terminal domain"/>
    <property type="match status" value="1"/>
</dbReference>
<name>A0A2U3LN23_9FIRM</name>
<proteinExistence type="predicted"/>
<dbReference type="AlphaFoldDB" id="A0A2U3LN23"/>
<organism evidence="2 3">
    <name type="scientific">Candidatus Desulfosporosinus infrequens</name>
    <dbReference type="NCBI Taxonomy" id="2043169"/>
    <lineage>
        <taxon>Bacteria</taxon>
        <taxon>Bacillati</taxon>
        <taxon>Bacillota</taxon>
        <taxon>Clostridia</taxon>
        <taxon>Eubacteriales</taxon>
        <taxon>Desulfitobacteriaceae</taxon>
        <taxon>Desulfosporosinus</taxon>
    </lineage>
</organism>
<accession>A0A2U3LN23</accession>
<dbReference type="EMBL" id="OMOF01000618">
    <property type="protein sequence ID" value="SPF53323.1"/>
    <property type="molecule type" value="Genomic_DNA"/>
</dbReference>
<feature type="domain" description="Histidine kinase/HSP90-like ATPase" evidence="1">
    <location>
        <begin position="12"/>
        <end position="123"/>
    </location>
</feature>